<accession>A0A250IMD6</accession>
<dbReference type="Proteomes" id="UP000217289">
    <property type="component" value="Chromosome"/>
</dbReference>
<dbReference type="PROSITE" id="PS51257">
    <property type="entry name" value="PROKAR_LIPOPROTEIN"/>
    <property type="match status" value="1"/>
</dbReference>
<dbReference type="AlphaFoldDB" id="A0A250IMD6"/>
<evidence type="ECO:0000256" key="1">
    <source>
        <dbReference type="SAM" id="SignalP"/>
    </source>
</evidence>
<dbReference type="KEGG" id="mbd:MEBOL_005859"/>
<sequence>MKLDWTAVLLMLLAACGSINESSGSLGTKPTPSPGAKPAVKKELPWLMVPGGRMKTTLFYGPWQCRRQFMNQCQMQCASEGSPLMGCVWLADLKFDWEGRLILLPVDVDSGSRYGIWHCCCNYPKLPTDKKEVERKRWDRFRESFREDWSKKFGEWPGDGTKSWPGHHIRDLQHGGNPVDPNNIFPAKPSVHDLYNRAYPACYGGQPPWNTVGPDLPYTDN</sequence>
<gene>
    <name evidence="2" type="ORF">MEBOL_005859</name>
</gene>
<keyword evidence="3" id="KW-1185">Reference proteome</keyword>
<reference evidence="2 3" key="1">
    <citation type="submission" date="2017-06" db="EMBL/GenBank/DDBJ databases">
        <authorList>
            <person name="Kim H.J."/>
            <person name="Triplett B.A."/>
        </authorList>
    </citation>
    <scope>NUCLEOTIDE SEQUENCE [LARGE SCALE GENOMIC DNA]</scope>
    <source>
        <strain evidence="2 3">DSM 14713</strain>
    </source>
</reference>
<dbReference type="EMBL" id="CP022163">
    <property type="protein sequence ID" value="ATB32382.1"/>
    <property type="molecule type" value="Genomic_DNA"/>
</dbReference>
<evidence type="ECO:0000313" key="2">
    <source>
        <dbReference type="EMBL" id="ATB32382.1"/>
    </source>
</evidence>
<evidence type="ECO:0000313" key="3">
    <source>
        <dbReference type="Proteomes" id="UP000217289"/>
    </source>
</evidence>
<keyword evidence="1" id="KW-0732">Signal</keyword>
<dbReference type="RefSeq" id="WP_095980562.1">
    <property type="nucleotide sequence ID" value="NZ_CP022163.1"/>
</dbReference>
<proteinExistence type="predicted"/>
<organism evidence="2 3">
    <name type="scientific">Melittangium boletus DSM 14713</name>
    <dbReference type="NCBI Taxonomy" id="1294270"/>
    <lineage>
        <taxon>Bacteria</taxon>
        <taxon>Pseudomonadati</taxon>
        <taxon>Myxococcota</taxon>
        <taxon>Myxococcia</taxon>
        <taxon>Myxococcales</taxon>
        <taxon>Cystobacterineae</taxon>
        <taxon>Archangiaceae</taxon>
        <taxon>Melittangium</taxon>
    </lineage>
</organism>
<feature type="signal peptide" evidence="1">
    <location>
        <begin position="1"/>
        <end position="20"/>
    </location>
</feature>
<evidence type="ECO:0008006" key="4">
    <source>
        <dbReference type="Google" id="ProtNLM"/>
    </source>
</evidence>
<feature type="chain" id="PRO_5012670822" description="Lipoprotein" evidence="1">
    <location>
        <begin position="21"/>
        <end position="221"/>
    </location>
</feature>
<dbReference type="OrthoDB" id="5499871at2"/>
<name>A0A250IMD6_9BACT</name>
<protein>
    <recommendedName>
        <fullName evidence="4">Lipoprotein</fullName>
    </recommendedName>
</protein>